<dbReference type="Pfam" id="PF03764">
    <property type="entry name" value="EFG_IV"/>
    <property type="match status" value="1"/>
</dbReference>
<evidence type="ECO:0000256" key="4">
    <source>
        <dbReference type="ARBA" id="ARBA00022833"/>
    </source>
</evidence>
<keyword evidence="2" id="KW-0547">Nucleotide-binding</keyword>
<keyword evidence="1" id="KW-0479">Metal-binding</keyword>
<dbReference type="InterPro" id="IPR005517">
    <property type="entry name" value="Transl_elong_EFG/EF2_IV"/>
</dbReference>
<dbReference type="GO" id="GO:0015031">
    <property type="term" value="P:protein transport"/>
    <property type="evidence" value="ECO:0007669"/>
    <property type="project" value="InterPro"/>
</dbReference>
<evidence type="ECO:0000313" key="13">
    <source>
        <dbReference type="Proteomes" id="UP000002320"/>
    </source>
</evidence>
<dbReference type="AlphaFoldDB" id="B0XLN9"/>
<dbReference type="VEuPathDB" id="VectorBase:CQUJHB006319"/>
<dbReference type="GO" id="GO:0008333">
    <property type="term" value="P:endosome to lysosome transport"/>
    <property type="evidence" value="ECO:0007669"/>
    <property type="project" value="TreeGrafter"/>
</dbReference>
<dbReference type="InterPro" id="IPR046341">
    <property type="entry name" value="SET_dom_sf"/>
</dbReference>
<dbReference type="HOGENOM" id="CLU_013063_0_0_1"/>
<dbReference type="Gene3D" id="1.10.220.160">
    <property type="match status" value="1"/>
</dbReference>
<accession>B0XLN9</accession>
<dbReference type="InterPro" id="IPR020568">
    <property type="entry name" value="Ribosomal_Su5_D2-typ_SF"/>
</dbReference>
<dbReference type="VEuPathDB" id="VectorBase:CQUJHB003132"/>
<dbReference type="SUPFAM" id="SSF144232">
    <property type="entry name" value="HIT/MYND zinc finger-like"/>
    <property type="match status" value="1"/>
</dbReference>
<feature type="domain" description="MYND-type" evidence="9">
    <location>
        <begin position="214"/>
        <end position="254"/>
    </location>
</feature>
<dbReference type="PANTHER" id="PTHR23306:SF3">
    <property type="entry name" value="TUMOR SUPPRESSOR PROTEIN 101"/>
    <property type="match status" value="1"/>
</dbReference>
<evidence type="ECO:0000256" key="5">
    <source>
        <dbReference type="ARBA" id="ARBA00022946"/>
    </source>
</evidence>
<dbReference type="KEGG" id="cqu:CpipJ_CPIJ020305"/>
<feature type="region of interest" description="Disordered" evidence="8">
    <location>
        <begin position="658"/>
        <end position="691"/>
    </location>
</feature>
<dbReference type="InterPro" id="IPR011990">
    <property type="entry name" value="TPR-like_helical_dom_sf"/>
</dbReference>
<dbReference type="eggNOG" id="KOG0468">
    <property type="taxonomic scope" value="Eukaryota"/>
</dbReference>
<keyword evidence="6" id="KW-0342">GTP-binding</keyword>
<dbReference type="Gene3D" id="3.10.110.10">
    <property type="entry name" value="Ubiquitin Conjugating Enzyme"/>
    <property type="match status" value="1"/>
</dbReference>
<protein>
    <submittedName>
        <fullName evidence="11">U5 snRNP-specific protein</fullName>
    </submittedName>
</protein>
<feature type="compositionally biased region" description="Low complexity" evidence="8">
    <location>
        <begin position="681"/>
        <end position="691"/>
    </location>
</feature>
<evidence type="ECO:0000256" key="7">
    <source>
        <dbReference type="PROSITE-ProRule" id="PRU00134"/>
    </source>
</evidence>
<dbReference type="eggNOG" id="KOG2391">
    <property type="taxonomic scope" value="Eukaryota"/>
</dbReference>
<evidence type="ECO:0000313" key="12">
    <source>
        <dbReference type="EnsemblMetazoa" id="CPIJ020305-PA"/>
    </source>
</evidence>
<evidence type="ECO:0000256" key="3">
    <source>
        <dbReference type="ARBA" id="ARBA00022771"/>
    </source>
</evidence>
<dbReference type="EMBL" id="DS234599">
    <property type="protein sequence ID" value="EDS34524.1"/>
    <property type="molecule type" value="Genomic_DNA"/>
</dbReference>
<evidence type="ECO:0000256" key="2">
    <source>
        <dbReference type="ARBA" id="ARBA00022741"/>
    </source>
</evidence>
<feature type="domain" description="UEV" evidence="10">
    <location>
        <begin position="503"/>
        <end position="646"/>
    </location>
</feature>
<dbReference type="InterPro" id="IPR052070">
    <property type="entry name" value="ESCRT-I_UEV_domain"/>
</dbReference>
<dbReference type="Pfam" id="PF05743">
    <property type="entry name" value="UEV"/>
    <property type="match status" value="1"/>
</dbReference>
<evidence type="ECO:0000259" key="9">
    <source>
        <dbReference type="PROSITE" id="PS50865"/>
    </source>
</evidence>
<dbReference type="InterPro" id="IPR002893">
    <property type="entry name" value="Znf_MYND"/>
</dbReference>
<keyword evidence="5" id="KW-0809">Transit peptide</keyword>
<dbReference type="InParanoid" id="B0XLN9"/>
<reference evidence="12" key="2">
    <citation type="submission" date="2021-02" db="UniProtKB">
        <authorList>
            <consortium name="EnsemblMetazoa"/>
        </authorList>
    </citation>
    <scope>IDENTIFICATION</scope>
    <source>
        <strain evidence="12">JHB</strain>
    </source>
</reference>
<dbReference type="InterPro" id="IPR014721">
    <property type="entry name" value="Ribsml_uS5_D2-typ_fold_subgr"/>
</dbReference>
<dbReference type="OrthoDB" id="6054366at2759"/>
<dbReference type="GO" id="GO:0008270">
    <property type="term" value="F:zinc ion binding"/>
    <property type="evidence" value="ECO:0007669"/>
    <property type="project" value="UniProtKB-KW"/>
</dbReference>
<organism>
    <name type="scientific">Culex quinquefasciatus</name>
    <name type="common">Southern house mosquito</name>
    <name type="synonym">Culex pungens</name>
    <dbReference type="NCBI Taxonomy" id="7176"/>
    <lineage>
        <taxon>Eukaryota</taxon>
        <taxon>Metazoa</taxon>
        <taxon>Ecdysozoa</taxon>
        <taxon>Arthropoda</taxon>
        <taxon>Hexapoda</taxon>
        <taxon>Insecta</taxon>
        <taxon>Pterygota</taxon>
        <taxon>Neoptera</taxon>
        <taxon>Endopterygota</taxon>
        <taxon>Diptera</taxon>
        <taxon>Nematocera</taxon>
        <taxon>Culicoidea</taxon>
        <taxon>Culicidae</taxon>
        <taxon>Culicinae</taxon>
        <taxon>Culicini</taxon>
        <taxon>Culex</taxon>
        <taxon>Culex</taxon>
    </lineage>
</organism>
<dbReference type="InterPro" id="IPR008883">
    <property type="entry name" value="UEV_N"/>
</dbReference>
<evidence type="ECO:0000259" key="10">
    <source>
        <dbReference type="PROSITE" id="PS51322"/>
    </source>
</evidence>
<proteinExistence type="predicted"/>
<dbReference type="PROSITE" id="PS51322">
    <property type="entry name" value="UEV"/>
    <property type="match status" value="1"/>
</dbReference>
<dbReference type="Gene3D" id="2.170.270.10">
    <property type="entry name" value="SET domain"/>
    <property type="match status" value="1"/>
</dbReference>
<dbReference type="SUPFAM" id="SSF54495">
    <property type="entry name" value="UBC-like"/>
    <property type="match status" value="1"/>
</dbReference>
<dbReference type="GO" id="GO:0000813">
    <property type="term" value="C:ESCRT I complex"/>
    <property type="evidence" value="ECO:0007669"/>
    <property type="project" value="TreeGrafter"/>
</dbReference>
<keyword evidence="13" id="KW-1185">Reference proteome</keyword>
<dbReference type="Gene3D" id="3.30.230.10">
    <property type="match status" value="1"/>
</dbReference>
<dbReference type="PROSITE" id="PS50865">
    <property type="entry name" value="ZF_MYND_2"/>
    <property type="match status" value="1"/>
</dbReference>
<dbReference type="Gene3D" id="1.25.40.10">
    <property type="entry name" value="Tetratricopeptide repeat domain"/>
    <property type="match status" value="1"/>
</dbReference>
<dbReference type="GO" id="GO:0005525">
    <property type="term" value="F:GTP binding"/>
    <property type="evidence" value="ECO:0007669"/>
    <property type="project" value="UniProtKB-KW"/>
</dbReference>
<evidence type="ECO:0000256" key="6">
    <source>
        <dbReference type="ARBA" id="ARBA00023134"/>
    </source>
</evidence>
<dbReference type="PANTHER" id="PTHR23306">
    <property type="entry name" value="TUMOR SUSCEPTIBILITY GENE 101 PROTEIN-RELATED"/>
    <property type="match status" value="1"/>
</dbReference>
<reference evidence="11" key="1">
    <citation type="submission" date="2007-03" db="EMBL/GenBank/DDBJ databases">
        <title>Annotation of Culex pipiens quinquefasciatus.</title>
        <authorList>
            <consortium name="The Broad Institute Genome Sequencing Platform"/>
            <person name="Atkinson P.W."/>
            <person name="Hemingway J."/>
            <person name="Christensen B.M."/>
            <person name="Higgs S."/>
            <person name="Kodira C."/>
            <person name="Hannick L."/>
            <person name="Megy K."/>
            <person name="O'Leary S."/>
            <person name="Pearson M."/>
            <person name="Haas B.J."/>
            <person name="Mauceli E."/>
            <person name="Wortman J.R."/>
            <person name="Lee N.H."/>
            <person name="Guigo R."/>
            <person name="Stanke M."/>
            <person name="Alvarado L."/>
            <person name="Amedeo P."/>
            <person name="Antoine C.H."/>
            <person name="Arensburger P."/>
            <person name="Bidwell S.L."/>
            <person name="Crawford M."/>
            <person name="Camaro F."/>
            <person name="Devon K."/>
            <person name="Engels R."/>
            <person name="Hammond M."/>
            <person name="Howarth C."/>
            <person name="Koehrsen M."/>
            <person name="Lawson D."/>
            <person name="Montgomery P."/>
            <person name="Nene V."/>
            <person name="Nusbaum C."/>
            <person name="Puiu D."/>
            <person name="Romero-Severson J."/>
            <person name="Severson D.W."/>
            <person name="Shumway M."/>
            <person name="Sisk P."/>
            <person name="Stolte C."/>
            <person name="Zeng Q."/>
            <person name="Eisenstadt E."/>
            <person name="Fraser-Liggett C."/>
            <person name="Strausberg R."/>
            <person name="Galagan J."/>
            <person name="Birren B."/>
            <person name="Collins F.H."/>
        </authorList>
    </citation>
    <scope>NUCLEOTIDE SEQUENCE [LARGE SCALE GENOMIC DNA]</scope>
    <source>
        <strain evidence="11">JHB</strain>
    </source>
</reference>
<dbReference type="InterPro" id="IPR016135">
    <property type="entry name" value="UBQ-conjugating_enzyme/RWD"/>
</dbReference>
<gene>
    <name evidence="12" type="primary">6054688</name>
    <name evidence="11" type="ORF">CpipJ_CPIJ020305</name>
</gene>
<evidence type="ECO:0000256" key="1">
    <source>
        <dbReference type="ARBA" id="ARBA00022723"/>
    </source>
</evidence>
<feature type="compositionally biased region" description="Low complexity" evidence="8">
    <location>
        <begin position="658"/>
        <end position="668"/>
    </location>
</feature>
<keyword evidence="4" id="KW-0862">Zinc</keyword>
<dbReference type="Gene3D" id="3.30.70.870">
    <property type="entry name" value="Elongation Factor G (Translational Gtpase), domain 3"/>
    <property type="match status" value="1"/>
</dbReference>
<dbReference type="STRING" id="7176.B0XLN9"/>
<dbReference type="SUPFAM" id="SSF48452">
    <property type="entry name" value="TPR-like"/>
    <property type="match status" value="1"/>
</dbReference>
<dbReference type="CDD" id="cd11685">
    <property type="entry name" value="UEV_TSG101-like"/>
    <property type="match status" value="1"/>
</dbReference>
<dbReference type="SUPFAM" id="SSF54211">
    <property type="entry name" value="Ribosomal protein S5 domain 2-like"/>
    <property type="match status" value="1"/>
</dbReference>
<dbReference type="EnsemblMetazoa" id="CPIJ020305-RA">
    <property type="protein sequence ID" value="CPIJ020305-PA"/>
    <property type="gene ID" value="CPIJ020305"/>
</dbReference>
<name>B0XLN9_CULQU</name>
<sequence length="951" mass="107007">MTLLEDDRPAGTTTHRNVRLWKDRRKQLKATADGIAVRQQSGRLLALSIIPAAVKLGTDRGPVHGMAGRPWNDHGPLVHVPDDYSGQVQSAAQQILDYGLRNMAQPEKVLNDGQTLLLLDSTTNLPTSDLLLVPHQGKCDADAARFRNTGNRLYLDGKYGEALVWYNRSICFTEKETDQLATGYGNRSAVYFEQGEQQIAAGRSKVPSPRMLCYENCGVKFSNSLIPCPGCVFFMYCGEECRQKSWNLWHQFECPVAPKLRNFSNFNLLSTPRQFFYDLFLFDDNLAEQKRFEFELDYSNLDRRELFRILHNTEARRNPIGELNGYLKAKLISYGYFLVFQANPLMITVTTGRRNYTIQNLNKIARLATTLLSNNRDYLGRIISWIFPAIPANIHMCDPNAHTAFKSGRMKMVLLRSVPAGKPFVEIGTVLPNSVDVFIYRPLKLNTQSIIKIAIEPVNPSEHPKIMDGLRKVNKSYPLLDCMNPASTTRRVFRVNYDWDLLASPAILAFGPYNTSTHILVDEKLSVDCLKQYKALAYRVEEYAFNHGTVKQLLNLKGTIPVRYKGNTYHIPVAIWLLDTHPRYAPLCYVQPTSDMYIKVSMYVDHNGKIYLPYLHDWNPAHSDLLGLIQVMIVTFGDYPPVYSKPKNAAKTEVMPLQQQQQTPYPTQSFMPQPPTSTQSPYCPYPQQQQQQFPPYPAAAGGGYVGYGQPSGAGTSYPPYMPQGMPTAGGYNTGYNPSAQGTGTITEEHIKASLVSAVEDKLMRRIQEKVNQCHVKDSIVQGFQLGSRDGPLCEEPIRNVKFKIIDQSIAHETFHRRGRQIIPTARRVAYSAFPMATPRLMESYLFVQVQAPADCVSSVNTVLARQRCTRLRFPAIERTPTCECTPKAKPSACPSLIAGRSSPVICSTRASSSGRWNVIVILIVRTDSPRNLVTELSNDVDKCHSLVLVHP</sequence>
<keyword evidence="3 7" id="KW-0863">Zinc-finger</keyword>
<dbReference type="VEuPathDB" id="VectorBase:CPIJ020305"/>
<dbReference type="Pfam" id="PF01753">
    <property type="entry name" value="zf-MYND"/>
    <property type="match status" value="1"/>
</dbReference>
<dbReference type="Proteomes" id="UP000002320">
    <property type="component" value="Unassembled WGS sequence"/>
</dbReference>
<dbReference type="Gene3D" id="6.10.140.2220">
    <property type="match status" value="1"/>
</dbReference>
<dbReference type="GO" id="GO:0043130">
    <property type="term" value="F:ubiquitin binding"/>
    <property type="evidence" value="ECO:0007669"/>
    <property type="project" value="TreeGrafter"/>
</dbReference>
<evidence type="ECO:0000313" key="11">
    <source>
        <dbReference type="EMBL" id="EDS34524.1"/>
    </source>
</evidence>
<evidence type="ECO:0000256" key="8">
    <source>
        <dbReference type="SAM" id="MobiDB-lite"/>
    </source>
</evidence>